<keyword evidence="3" id="KW-0926">Vacuole</keyword>
<sequence>MPVNLRNSPQTSASDAARSLSSSRRPSTVAPKMSVSSSSDQHTLDVVSRNLVNPPDNPAAASFNPLQLQGGDITRELYRWQDHNQESGSEFPAGRLEAPRHRRSISFSGSITSHGSLQQPEMSAEQIRAPQGFRRSFLVNKSLQENNGVPNFMARNFFEFLTLYGHFAGQDLSEDEDDGEDQDGAIEDEETALVGRRTRHRISHRQPHKSSTFKAVLLLLKSFVGTGVLFLPRAFHNGGWAFSTTCLLACGVISYYCFVLLINTKLKKNVNGYGDLGASVYGRKMELAILGSIVLSQIGFVAAYAVFTATNLQVFFSSVFHWEASMVFWLAVQLLLYLPLSLTRNIAKLSGTALLADLFIMFGLLYVYYYCSRYVVHHGVASDTMLVFNKNDWTLFIGTAIFTYEGIGLLIPIQESMKHPEKFNKCLLGVMISVSFAFILCGLLCYSAFGSSVETVILLNFPRDSAMTASVQLLYALAIMLSTPLQLFPVVRILETSIFSKNASGKYNPRVKWMKNYFRIGIVLANMLIAWLGANDLDKFVSIVGSFACIPLIYIYPPMLHYKAFANAGGSKLSLACDVAIATFGVTVMTYTTYQAVRLWFT</sequence>
<dbReference type="InterPro" id="IPR013057">
    <property type="entry name" value="AA_transpt_TM"/>
</dbReference>
<comment type="subcellular location">
    <subcellularLocation>
        <location evidence="1">Vacuole membrane</location>
        <topology evidence="1">Multi-pass membrane protein</topology>
    </subcellularLocation>
</comment>
<keyword evidence="4 8" id="KW-0812">Transmembrane</keyword>
<protein>
    <submittedName>
        <fullName evidence="10">LAQU0S11e01508g1_1</fullName>
    </submittedName>
</protein>
<evidence type="ECO:0000313" key="10">
    <source>
        <dbReference type="EMBL" id="CUS23665.1"/>
    </source>
</evidence>
<evidence type="ECO:0000256" key="3">
    <source>
        <dbReference type="ARBA" id="ARBA00022554"/>
    </source>
</evidence>
<keyword evidence="11" id="KW-1185">Reference proteome</keyword>
<feature type="compositionally biased region" description="Polar residues" evidence="7">
    <location>
        <begin position="1"/>
        <end position="11"/>
    </location>
</feature>
<evidence type="ECO:0000256" key="6">
    <source>
        <dbReference type="ARBA" id="ARBA00023136"/>
    </source>
</evidence>
<dbReference type="PANTHER" id="PTHR22950">
    <property type="entry name" value="AMINO ACID TRANSPORTER"/>
    <property type="match status" value="1"/>
</dbReference>
<dbReference type="AlphaFoldDB" id="A0A0P1L2K2"/>
<evidence type="ECO:0000313" key="11">
    <source>
        <dbReference type="Proteomes" id="UP000236544"/>
    </source>
</evidence>
<keyword evidence="6 8" id="KW-0472">Membrane</keyword>
<proteinExistence type="inferred from homology"/>
<feature type="transmembrane region" description="Helical" evidence="8">
    <location>
        <begin position="393"/>
        <end position="414"/>
    </location>
</feature>
<evidence type="ECO:0000256" key="7">
    <source>
        <dbReference type="SAM" id="MobiDB-lite"/>
    </source>
</evidence>
<feature type="transmembrane region" description="Helical" evidence="8">
    <location>
        <begin position="287"/>
        <end position="307"/>
    </location>
</feature>
<feature type="transmembrane region" description="Helical" evidence="8">
    <location>
        <begin position="215"/>
        <end position="235"/>
    </location>
</feature>
<feature type="transmembrane region" description="Helical" evidence="8">
    <location>
        <begin position="540"/>
        <end position="561"/>
    </location>
</feature>
<feature type="transmembrane region" description="Helical" evidence="8">
    <location>
        <begin position="469"/>
        <end position="495"/>
    </location>
</feature>
<evidence type="ECO:0000256" key="1">
    <source>
        <dbReference type="ARBA" id="ARBA00004128"/>
    </source>
</evidence>
<dbReference type="Proteomes" id="UP000236544">
    <property type="component" value="Unassembled WGS sequence"/>
</dbReference>
<dbReference type="GO" id="GO:0005774">
    <property type="term" value="C:vacuolar membrane"/>
    <property type="evidence" value="ECO:0007669"/>
    <property type="project" value="UniProtKB-SubCell"/>
</dbReference>
<dbReference type="PANTHER" id="PTHR22950:SF530">
    <property type="entry name" value="VACUOLAR AMINO ACID TRANSPORTER 3"/>
    <property type="match status" value="1"/>
</dbReference>
<dbReference type="Pfam" id="PF01490">
    <property type="entry name" value="Aa_trans"/>
    <property type="match status" value="1"/>
</dbReference>
<feature type="transmembrane region" description="Helical" evidence="8">
    <location>
        <begin position="516"/>
        <end position="534"/>
    </location>
</feature>
<feature type="transmembrane region" description="Helical" evidence="8">
    <location>
        <begin position="241"/>
        <end position="262"/>
    </location>
</feature>
<keyword evidence="5 8" id="KW-1133">Transmembrane helix</keyword>
<evidence type="ECO:0000256" key="2">
    <source>
        <dbReference type="ARBA" id="ARBA00008066"/>
    </source>
</evidence>
<feature type="transmembrane region" description="Helical" evidence="8">
    <location>
        <begin position="352"/>
        <end position="370"/>
    </location>
</feature>
<dbReference type="GO" id="GO:0005302">
    <property type="term" value="F:L-tyrosine transmembrane transporter activity"/>
    <property type="evidence" value="ECO:0007669"/>
    <property type="project" value="TreeGrafter"/>
</dbReference>
<feature type="region of interest" description="Disordered" evidence="7">
    <location>
        <begin position="1"/>
        <end position="42"/>
    </location>
</feature>
<evidence type="ECO:0000256" key="4">
    <source>
        <dbReference type="ARBA" id="ARBA00022692"/>
    </source>
</evidence>
<evidence type="ECO:0000256" key="5">
    <source>
        <dbReference type="ARBA" id="ARBA00022989"/>
    </source>
</evidence>
<organism evidence="10 11">
    <name type="scientific">Lachancea quebecensis</name>
    <dbReference type="NCBI Taxonomy" id="1654605"/>
    <lineage>
        <taxon>Eukaryota</taxon>
        <taxon>Fungi</taxon>
        <taxon>Dikarya</taxon>
        <taxon>Ascomycota</taxon>
        <taxon>Saccharomycotina</taxon>
        <taxon>Saccharomycetes</taxon>
        <taxon>Saccharomycetales</taxon>
        <taxon>Saccharomycetaceae</taxon>
        <taxon>Lachancea</taxon>
    </lineage>
</organism>
<name>A0A0P1L2K2_9SACH</name>
<dbReference type="EMBL" id="LN890568">
    <property type="protein sequence ID" value="CUS23665.1"/>
    <property type="molecule type" value="Genomic_DNA"/>
</dbReference>
<accession>A0A0P1L2K2</accession>
<dbReference type="OrthoDB" id="1684102at2759"/>
<feature type="domain" description="Amino acid transporter transmembrane" evidence="9">
    <location>
        <begin position="208"/>
        <end position="597"/>
    </location>
</feature>
<comment type="similarity">
    <text evidence="2">Belongs to the amino acid/polyamine transporter 2 family.</text>
</comment>
<evidence type="ECO:0000259" key="9">
    <source>
        <dbReference type="Pfam" id="PF01490"/>
    </source>
</evidence>
<feature type="compositionally biased region" description="Low complexity" evidence="7">
    <location>
        <begin position="12"/>
        <end position="27"/>
    </location>
</feature>
<feature type="transmembrane region" description="Helical" evidence="8">
    <location>
        <begin position="426"/>
        <end position="449"/>
    </location>
</feature>
<feature type="transmembrane region" description="Helical" evidence="8">
    <location>
        <begin position="319"/>
        <end position="340"/>
    </location>
</feature>
<gene>
    <name evidence="10" type="ORF">LAQU0_S11e01508g</name>
</gene>
<feature type="transmembrane region" description="Helical" evidence="8">
    <location>
        <begin position="573"/>
        <end position="594"/>
    </location>
</feature>
<evidence type="ECO:0000256" key="8">
    <source>
        <dbReference type="SAM" id="Phobius"/>
    </source>
</evidence>
<reference evidence="11" key="1">
    <citation type="submission" date="2015-10" db="EMBL/GenBank/DDBJ databases">
        <authorList>
            <person name="Devillers H."/>
        </authorList>
    </citation>
    <scope>NUCLEOTIDE SEQUENCE [LARGE SCALE GENOMIC DNA]</scope>
</reference>